<evidence type="ECO:0000259" key="3">
    <source>
        <dbReference type="Pfam" id="PF05378"/>
    </source>
</evidence>
<dbReference type="PANTHER" id="PTHR11365">
    <property type="entry name" value="5-OXOPROLINASE RELATED"/>
    <property type="match status" value="1"/>
</dbReference>
<dbReference type="SUPFAM" id="SSF53067">
    <property type="entry name" value="Actin-like ATPase domain"/>
    <property type="match status" value="1"/>
</dbReference>
<evidence type="ECO:0000256" key="1">
    <source>
        <dbReference type="SAM" id="MobiDB-lite"/>
    </source>
</evidence>
<protein>
    <submittedName>
        <fullName evidence="4">N-methylhydantoinase A</fullName>
    </submittedName>
</protein>
<dbReference type="GO" id="GO:0006749">
    <property type="term" value="P:glutathione metabolic process"/>
    <property type="evidence" value="ECO:0007669"/>
    <property type="project" value="TreeGrafter"/>
</dbReference>
<feature type="domain" description="Hydantoinase/oxoprolinase N-terminal" evidence="3">
    <location>
        <begin position="4"/>
        <end position="182"/>
    </location>
</feature>
<evidence type="ECO:0000259" key="2">
    <source>
        <dbReference type="Pfam" id="PF01968"/>
    </source>
</evidence>
<dbReference type="GO" id="GO:0005829">
    <property type="term" value="C:cytosol"/>
    <property type="evidence" value="ECO:0007669"/>
    <property type="project" value="TreeGrafter"/>
</dbReference>
<dbReference type="Proteomes" id="UP000243799">
    <property type="component" value="Unassembled WGS sequence"/>
</dbReference>
<dbReference type="STRING" id="490629.SAMN05216266_105116"/>
<dbReference type="InterPro" id="IPR008040">
    <property type="entry name" value="Hydant_A_N"/>
</dbReference>
<sequence length="679" mass="72177">MALRIGIDTGGTFTDLVVAEGDQVLVAAKSLTTYGDLATGLLNTLGKADIDKGELGQVVHGTTVALNAILTRRGAEIGLIASEGFRDLMDMGRGWRAPDAIMDPRYRRPHELRPIVERYRRRTVRERTLADGTVLVPLNEDQLLREAQELVDLGCESIAISFTHSYKHPGNELRAAALIRKHFPDLHVSTSSEIAPFPREYNRTSTCVLNAYAQPLMSNYTTSVEQRLDGAGYQAPLMFMTNDGGLSAPTEVGVKPVTTLNSGPVGGVMGVQTYSRLLDMPNLVGFDMGGTSTDVAVVTDGRASTKRELELEHDLIVSMPVLEIHSIGAGGGSLASVDAAGGLRVGPESAGSTPGPACYGKGGTRPAVTDALLVLGWLAADTSLGGEITPDFAAAEQALANLGEQIGMDATTVANAIAEIAINSMAEAVRQLTVYRGVDPREFGLLAYGAAGPFAASQVARVLEMPTVVFPALAGVFSAFGMLEGAGFEEEVIPVMKIATPELVQDSFAQMRDTAVRLRKKLGEEAAEHAEFIVDGMYLGQRWELPALVDPSRTEDCFEHFTEAFGDAHRRQFGYQLPAPVQISALRVRAVSTSERAARPAPVPERSPAEPRTRRTLVTGGVTHANSPVFRATELAAGQVINGPAVIEAPSYTGVLVPGDVARVNEVGDIIVELKEAGA</sequence>
<dbReference type="InterPro" id="IPR002821">
    <property type="entry name" value="Hydantoinase_A"/>
</dbReference>
<organism evidence="4 5">
    <name type="scientific">Amycolatopsis marina</name>
    <dbReference type="NCBI Taxonomy" id="490629"/>
    <lineage>
        <taxon>Bacteria</taxon>
        <taxon>Bacillati</taxon>
        <taxon>Actinomycetota</taxon>
        <taxon>Actinomycetes</taxon>
        <taxon>Pseudonocardiales</taxon>
        <taxon>Pseudonocardiaceae</taxon>
        <taxon>Amycolatopsis</taxon>
    </lineage>
</organism>
<dbReference type="GO" id="GO:0017168">
    <property type="term" value="F:5-oxoprolinase (ATP-hydrolyzing) activity"/>
    <property type="evidence" value="ECO:0007669"/>
    <property type="project" value="TreeGrafter"/>
</dbReference>
<name>A0A1I0YJ76_9PSEU</name>
<dbReference type="RefSeq" id="WP_091672340.1">
    <property type="nucleotide sequence ID" value="NZ_FOKG01000005.1"/>
</dbReference>
<dbReference type="OrthoDB" id="9768323at2"/>
<dbReference type="EMBL" id="FOKG01000005">
    <property type="protein sequence ID" value="SFB13232.1"/>
    <property type="molecule type" value="Genomic_DNA"/>
</dbReference>
<dbReference type="Pfam" id="PF05378">
    <property type="entry name" value="Hydant_A_N"/>
    <property type="match status" value="1"/>
</dbReference>
<proteinExistence type="predicted"/>
<gene>
    <name evidence="4" type="ORF">SAMN05216266_105116</name>
</gene>
<dbReference type="Pfam" id="PF01968">
    <property type="entry name" value="Hydantoinase_A"/>
    <property type="match status" value="1"/>
</dbReference>
<dbReference type="AlphaFoldDB" id="A0A1I0YJ76"/>
<dbReference type="PANTHER" id="PTHR11365:SF23">
    <property type="entry name" value="HYPOTHETICAL 5-OXOPROLINASE (EUROFUNG)-RELATED"/>
    <property type="match status" value="1"/>
</dbReference>
<feature type="region of interest" description="Disordered" evidence="1">
    <location>
        <begin position="594"/>
        <end position="615"/>
    </location>
</feature>
<keyword evidence="5" id="KW-1185">Reference proteome</keyword>
<evidence type="ECO:0000313" key="5">
    <source>
        <dbReference type="Proteomes" id="UP000243799"/>
    </source>
</evidence>
<feature type="domain" description="Hydantoinase A/oxoprolinase" evidence="2">
    <location>
        <begin position="203"/>
        <end position="483"/>
    </location>
</feature>
<dbReference type="InterPro" id="IPR043129">
    <property type="entry name" value="ATPase_NBD"/>
</dbReference>
<dbReference type="InterPro" id="IPR045079">
    <property type="entry name" value="Oxoprolinase-like"/>
</dbReference>
<accession>A0A1I0YJ76</accession>
<reference evidence="5" key="1">
    <citation type="submission" date="2016-10" db="EMBL/GenBank/DDBJ databases">
        <authorList>
            <person name="Varghese N."/>
            <person name="Submissions S."/>
        </authorList>
    </citation>
    <scope>NUCLEOTIDE SEQUENCE [LARGE SCALE GENOMIC DNA]</scope>
    <source>
        <strain evidence="5">CGMCC 4.3568</strain>
    </source>
</reference>
<evidence type="ECO:0000313" key="4">
    <source>
        <dbReference type="EMBL" id="SFB13232.1"/>
    </source>
</evidence>